<proteinExistence type="predicted"/>
<reference evidence="1 2" key="1">
    <citation type="submission" date="2023-03" db="EMBL/GenBank/DDBJ databases">
        <title>Bacillus Genome Sequencing.</title>
        <authorList>
            <person name="Dunlap C."/>
        </authorList>
    </citation>
    <scope>NUCLEOTIDE SEQUENCE [LARGE SCALE GENOMIC DNA]</scope>
    <source>
        <strain evidence="1 2">NRS-52</strain>
    </source>
</reference>
<evidence type="ECO:0000313" key="2">
    <source>
        <dbReference type="Proteomes" id="UP001343257"/>
    </source>
</evidence>
<dbReference type="EMBL" id="JARTLD010000022">
    <property type="protein sequence ID" value="MED5017274.1"/>
    <property type="molecule type" value="Genomic_DNA"/>
</dbReference>
<name>A0ABU6PQW4_9BACL</name>
<dbReference type="GO" id="GO:0016787">
    <property type="term" value="F:hydrolase activity"/>
    <property type="evidence" value="ECO:0007669"/>
    <property type="project" value="UniProtKB-KW"/>
</dbReference>
<comment type="caution">
    <text evidence="1">The sequence shown here is derived from an EMBL/GenBank/DDBJ whole genome shotgun (WGS) entry which is preliminary data.</text>
</comment>
<evidence type="ECO:0000313" key="1">
    <source>
        <dbReference type="EMBL" id="MED5017274.1"/>
    </source>
</evidence>
<feature type="non-terminal residue" evidence="1">
    <location>
        <position position="1"/>
    </location>
</feature>
<protein>
    <submittedName>
        <fullName evidence="1">Glycoside hydrolase family 2</fullName>
    </submittedName>
</protein>
<keyword evidence="1" id="KW-0378">Hydrolase</keyword>
<keyword evidence="2" id="KW-1185">Reference proteome</keyword>
<gene>
    <name evidence="1" type="ORF">P9847_08120</name>
</gene>
<dbReference type="Proteomes" id="UP001343257">
    <property type="component" value="Unassembled WGS sequence"/>
</dbReference>
<sequence length="314" mass="34813">LLDRAVRITPHETYHLAANYGSPAVRGFSPVDLFGFDKVFLSPREVVNRLLATHSIEAPDMEELCHSIEGTAWKDYFVNGYTSEYSRLALVELNRKRAVPSGSFMVESNIGKGSVICSQLLPDPESDKALRLYSRLLANLGAVLGDGLLASEKSDAEWAVEAMMALPCPVPGDFADMKAYFTDPAYSLNNLGEGLYGWMQKKERHPSDGTMHIANNGEKPWFLTCFVHVPDREGSLRPGRLRVLTTASHQIYLNGGLVSDPMDNLSLKGGINRLIAVVYPDGGDFSFGIVFLNRDGTYMKDLEYRMTLNEVEPK</sequence>
<accession>A0ABU6PQW4</accession>
<organism evidence="1 2">
    <name type="scientific">Paenibacillus chibensis</name>
    <dbReference type="NCBI Taxonomy" id="59846"/>
    <lineage>
        <taxon>Bacteria</taxon>
        <taxon>Bacillati</taxon>
        <taxon>Bacillota</taxon>
        <taxon>Bacilli</taxon>
        <taxon>Bacillales</taxon>
        <taxon>Paenibacillaceae</taxon>
        <taxon>Paenibacillus</taxon>
    </lineage>
</organism>